<dbReference type="InterPro" id="IPR022441">
    <property type="entry name" value="Para_beta_helix_rpt-2"/>
</dbReference>
<proteinExistence type="predicted"/>
<reference evidence="1 2" key="1">
    <citation type="submission" date="2020-08" db="EMBL/GenBank/DDBJ databases">
        <title>Genomic Encyclopedia of Type Strains, Phase IV (KMG-V): Genome sequencing to study the core and pangenomes of soil and plant-associated prokaryotes.</title>
        <authorList>
            <person name="Whitman W."/>
        </authorList>
    </citation>
    <scope>NUCLEOTIDE SEQUENCE [LARGE SCALE GENOMIC DNA]</scope>
    <source>
        <strain evidence="1 2">M8UP14</strain>
    </source>
</reference>
<dbReference type="RefSeq" id="WP_184217687.1">
    <property type="nucleotide sequence ID" value="NZ_JACHIP010000004.1"/>
</dbReference>
<evidence type="ECO:0000313" key="1">
    <source>
        <dbReference type="EMBL" id="MBB5058194.1"/>
    </source>
</evidence>
<dbReference type="AlphaFoldDB" id="A0A7W7ZE26"/>
<comment type="caution">
    <text evidence="1">The sequence shown here is derived from an EMBL/GenBank/DDBJ whole genome shotgun (WGS) entry which is preliminary data.</text>
</comment>
<protein>
    <submittedName>
        <fullName evidence="1">Parallel beta-helix repeat protein</fullName>
    </submittedName>
</protein>
<sequence>MASRAELVRSWVDGLRWGLVLLAAGAPGAWAQVTIHVPADHPTIQAGINAASNGDTVLVAPGIYNESIDFGGKAITVTSGATSYAGASATIINSVAGGSAVNFGSGEGLNSVLNGFTIQNGHVDSGVNYGGAGVETNGASPTVTNNIVQKNGCGIIVVNQSSPLIENNDIRQNPATLSGGGGMHRSVRY</sequence>
<dbReference type="Proteomes" id="UP000540989">
    <property type="component" value="Unassembled WGS sequence"/>
</dbReference>
<evidence type="ECO:0000313" key="2">
    <source>
        <dbReference type="Proteomes" id="UP000540989"/>
    </source>
</evidence>
<dbReference type="InterPro" id="IPR012334">
    <property type="entry name" value="Pectin_lyas_fold"/>
</dbReference>
<gene>
    <name evidence="1" type="ORF">HDF16_002908</name>
</gene>
<dbReference type="SUPFAM" id="SSF51126">
    <property type="entry name" value="Pectin lyase-like"/>
    <property type="match status" value="1"/>
</dbReference>
<dbReference type="NCBIfam" id="TIGR03804">
    <property type="entry name" value="para_beta_helix"/>
    <property type="match status" value="1"/>
</dbReference>
<name>A0A7W7ZE26_9BACT</name>
<dbReference type="InterPro" id="IPR011050">
    <property type="entry name" value="Pectin_lyase_fold/virulence"/>
</dbReference>
<organism evidence="1 2">
    <name type="scientific">Granulicella aggregans</name>
    <dbReference type="NCBI Taxonomy" id="474949"/>
    <lineage>
        <taxon>Bacteria</taxon>
        <taxon>Pseudomonadati</taxon>
        <taxon>Acidobacteriota</taxon>
        <taxon>Terriglobia</taxon>
        <taxon>Terriglobales</taxon>
        <taxon>Acidobacteriaceae</taxon>
        <taxon>Granulicella</taxon>
    </lineage>
</organism>
<dbReference type="EMBL" id="JACHIP010000004">
    <property type="protein sequence ID" value="MBB5058194.1"/>
    <property type="molecule type" value="Genomic_DNA"/>
</dbReference>
<dbReference type="Gene3D" id="2.160.20.10">
    <property type="entry name" value="Single-stranded right-handed beta-helix, Pectin lyase-like"/>
    <property type="match status" value="1"/>
</dbReference>
<keyword evidence="2" id="KW-1185">Reference proteome</keyword>
<accession>A0A7W7ZE26</accession>